<accession>A0AAE0CTL5</accession>
<name>A0AAE0CTL5_9ROSI</name>
<dbReference type="AlphaFoldDB" id="A0AAE0CTL5"/>
<evidence type="ECO:0000313" key="2">
    <source>
        <dbReference type="EMBL" id="KAK2662997.1"/>
    </source>
</evidence>
<reference evidence="2" key="1">
    <citation type="journal article" date="2023" name="Plant J.">
        <title>Genome sequences and population genomics provide insights into the demographic history, inbreeding, and mutation load of two 'living fossil' tree species of Dipteronia.</title>
        <authorList>
            <person name="Feng Y."/>
            <person name="Comes H.P."/>
            <person name="Chen J."/>
            <person name="Zhu S."/>
            <person name="Lu R."/>
            <person name="Zhang X."/>
            <person name="Li P."/>
            <person name="Qiu J."/>
            <person name="Olsen K.M."/>
            <person name="Qiu Y."/>
        </authorList>
    </citation>
    <scope>NUCLEOTIDE SEQUENCE</scope>
    <source>
        <strain evidence="2">KIB01</strain>
    </source>
</reference>
<evidence type="ECO:0000256" key="1">
    <source>
        <dbReference type="SAM" id="MobiDB-lite"/>
    </source>
</evidence>
<comment type="caution">
    <text evidence="2">The sequence shown here is derived from an EMBL/GenBank/DDBJ whole genome shotgun (WGS) entry which is preliminary data.</text>
</comment>
<gene>
    <name evidence="2" type="ORF">Ddye_001571</name>
</gene>
<dbReference type="Proteomes" id="UP001280121">
    <property type="component" value="Unassembled WGS sequence"/>
</dbReference>
<evidence type="ECO:0000313" key="3">
    <source>
        <dbReference type="Proteomes" id="UP001280121"/>
    </source>
</evidence>
<protein>
    <submittedName>
        <fullName evidence="2">Uncharacterized protein</fullName>
    </submittedName>
</protein>
<feature type="region of interest" description="Disordered" evidence="1">
    <location>
        <begin position="91"/>
        <end position="126"/>
    </location>
</feature>
<sequence length="185" mass="20631">MAFVSHDLTYNGLLKTVEDIITFDSSSYNIELRAILTTNGRHTVVHIKNDSYDENGASPPEFEINTDHGLDSFDEQYPFIGDETFGDFIGEEDNGEGVNCDRPNFDGEGDIDGESTASDHSHSSGDYDDDIVGNFTTQTGSSIVPRLWSILVSVHYSFQTINHEFSTTNGRLYKCRILTSKKELN</sequence>
<organism evidence="2 3">
    <name type="scientific">Dipteronia dyeriana</name>
    <dbReference type="NCBI Taxonomy" id="168575"/>
    <lineage>
        <taxon>Eukaryota</taxon>
        <taxon>Viridiplantae</taxon>
        <taxon>Streptophyta</taxon>
        <taxon>Embryophyta</taxon>
        <taxon>Tracheophyta</taxon>
        <taxon>Spermatophyta</taxon>
        <taxon>Magnoliopsida</taxon>
        <taxon>eudicotyledons</taxon>
        <taxon>Gunneridae</taxon>
        <taxon>Pentapetalae</taxon>
        <taxon>rosids</taxon>
        <taxon>malvids</taxon>
        <taxon>Sapindales</taxon>
        <taxon>Sapindaceae</taxon>
        <taxon>Hippocastanoideae</taxon>
        <taxon>Acereae</taxon>
        <taxon>Dipteronia</taxon>
    </lineage>
</organism>
<dbReference type="EMBL" id="JANJYI010000001">
    <property type="protein sequence ID" value="KAK2662997.1"/>
    <property type="molecule type" value="Genomic_DNA"/>
</dbReference>
<keyword evidence="3" id="KW-1185">Reference proteome</keyword>
<proteinExistence type="predicted"/>